<accession>A0A562WDY7</accession>
<dbReference type="AlphaFoldDB" id="A0A562WDY7"/>
<keyword evidence="2" id="KW-0396">Initiation factor</keyword>
<feature type="compositionally biased region" description="Low complexity" evidence="1">
    <location>
        <begin position="217"/>
        <end position="227"/>
    </location>
</feature>
<name>A0A562WDY7_9ACTN</name>
<feature type="compositionally biased region" description="Basic and acidic residues" evidence="1">
    <location>
        <begin position="249"/>
        <end position="259"/>
    </location>
</feature>
<protein>
    <submittedName>
        <fullName evidence="2">Translation initiation factor IF-2</fullName>
    </submittedName>
</protein>
<feature type="compositionally biased region" description="Low complexity" evidence="1">
    <location>
        <begin position="194"/>
        <end position="207"/>
    </location>
</feature>
<feature type="region of interest" description="Disordered" evidence="1">
    <location>
        <begin position="1"/>
        <end position="322"/>
    </location>
</feature>
<feature type="compositionally biased region" description="Basic residues" evidence="1">
    <location>
        <begin position="260"/>
        <end position="269"/>
    </location>
</feature>
<feature type="compositionally biased region" description="Basic residues" evidence="1">
    <location>
        <begin position="183"/>
        <end position="193"/>
    </location>
</feature>
<evidence type="ECO:0000256" key="1">
    <source>
        <dbReference type="SAM" id="MobiDB-lite"/>
    </source>
</evidence>
<dbReference type="Proteomes" id="UP000319728">
    <property type="component" value="Unassembled WGS sequence"/>
</dbReference>
<proteinExistence type="predicted"/>
<keyword evidence="2" id="KW-0648">Protein biosynthesis</keyword>
<evidence type="ECO:0000313" key="3">
    <source>
        <dbReference type="Proteomes" id="UP000319728"/>
    </source>
</evidence>
<dbReference type="EMBL" id="VLLP01000001">
    <property type="protein sequence ID" value="TWJ28492.1"/>
    <property type="molecule type" value="Genomic_DNA"/>
</dbReference>
<dbReference type="GO" id="GO:0003743">
    <property type="term" value="F:translation initiation factor activity"/>
    <property type="evidence" value="ECO:0007669"/>
    <property type="project" value="UniProtKB-KW"/>
</dbReference>
<organism evidence="2 3">
    <name type="scientific">Micromonospora sagamiensis</name>
    <dbReference type="NCBI Taxonomy" id="47875"/>
    <lineage>
        <taxon>Bacteria</taxon>
        <taxon>Bacillati</taxon>
        <taxon>Actinomycetota</taxon>
        <taxon>Actinomycetes</taxon>
        <taxon>Micromonosporales</taxon>
        <taxon>Micromonosporaceae</taxon>
        <taxon>Micromonospora</taxon>
    </lineage>
</organism>
<reference evidence="2 3" key="1">
    <citation type="submission" date="2019-07" db="EMBL/GenBank/DDBJ databases">
        <title>R&amp;d 2014.</title>
        <authorList>
            <person name="Klenk H.-P."/>
        </authorList>
    </citation>
    <scope>NUCLEOTIDE SEQUENCE [LARGE SCALE GENOMIC DNA]</scope>
    <source>
        <strain evidence="2 3">DSM 43912</strain>
    </source>
</reference>
<comment type="caution">
    <text evidence="2">The sequence shown here is derived from an EMBL/GenBank/DDBJ whole genome shotgun (WGS) entry which is preliminary data.</text>
</comment>
<keyword evidence="3" id="KW-1185">Reference proteome</keyword>
<sequence length="322" mass="34223">MRAVTSSGGAVPHRMPVHCPSPGKGQVVRAERTAPPGARSAPAVRCGGAGRSGRWDPRRAVRAARSVGRGAREACRASALPGSGQGSASSVAPVAEVREESKAGAATRRRPEPGRRRRVGGGWERRAGRPSAPRGPVPAEWPWPGPGRRAPRGPPDVRHRVHRDRGWRPAGSCGEPRGGCRVPPRRRRGRTRLRPSTSRRAPTGVPRPRTPPPGPAVPRSGRRPPGATGRGGGRYPAGPGGPRPVVDGPPRRCPREAGGHRRGRPRRAGRAPGSGRRTVETAGTLRHAAGSRPCNATPGVRRPVRDSPVTWDSRRRSRRSSF</sequence>
<gene>
    <name evidence="2" type="ORF">JD81_01996</name>
</gene>
<evidence type="ECO:0000313" key="2">
    <source>
        <dbReference type="EMBL" id="TWJ28492.1"/>
    </source>
</evidence>
<feature type="compositionally biased region" description="Pro residues" evidence="1">
    <location>
        <begin position="133"/>
        <end position="145"/>
    </location>
</feature>
<feature type="compositionally biased region" description="Gly residues" evidence="1">
    <location>
        <begin position="228"/>
        <end position="240"/>
    </location>
</feature>